<proteinExistence type="predicted"/>
<protein>
    <submittedName>
        <fullName evidence="1">Uncharacterized protein</fullName>
    </submittedName>
</protein>
<dbReference type="Proteomes" id="UP000002979">
    <property type="component" value="Unassembled WGS sequence"/>
</dbReference>
<gene>
    <name evidence="1" type="ORF">COLAER_01429</name>
</gene>
<accession>A4EAH0</accession>
<name>A4EAH0_COLAA</name>
<dbReference type="Gene3D" id="1.10.1070.20">
    <property type="match status" value="1"/>
</dbReference>
<dbReference type="EMBL" id="AAVN02000005">
    <property type="protein sequence ID" value="EBA39494.1"/>
    <property type="molecule type" value="Genomic_DNA"/>
</dbReference>
<evidence type="ECO:0000313" key="1">
    <source>
        <dbReference type="EMBL" id="EBA39494.1"/>
    </source>
</evidence>
<organism evidence="1 2">
    <name type="scientific">Collinsella aerofaciens (strain ATCC 25986 / DSM 3979 / JCM 10188 / KCTC 3647 / NCTC 11838 / VPI 1003)</name>
    <dbReference type="NCBI Taxonomy" id="411903"/>
    <lineage>
        <taxon>Bacteria</taxon>
        <taxon>Bacillati</taxon>
        <taxon>Actinomycetota</taxon>
        <taxon>Coriobacteriia</taxon>
        <taxon>Coriobacteriales</taxon>
        <taxon>Coriobacteriaceae</taxon>
        <taxon>Collinsella</taxon>
    </lineage>
</organism>
<reference evidence="1 2" key="2">
    <citation type="submission" date="2007-04" db="EMBL/GenBank/DDBJ databases">
        <authorList>
            <person name="Fulton L."/>
            <person name="Clifton S."/>
            <person name="Fulton B."/>
            <person name="Xu J."/>
            <person name="Minx P."/>
            <person name="Mardis E.R."/>
            <person name="Wilson R.K."/>
        </authorList>
    </citation>
    <scope>NUCLEOTIDE SEQUENCE [LARGE SCALE GENOMIC DNA]</scope>
    <source>
        <strain evidence="2">ATCC 25986 / DSM 3979 / JCM 10188 / KCTC 3647 / NCTC 11838 / VPI 1003</strain>
    </source>
</reference>
<comment type="caution">
    <text evidence="1">The sequence shown here is derived from an EMBL/GenBank/DDBJ whole genome shotgun (WGS) entry which is preliminary data.</text>
</comment>
<sequence>MQQMSTSNYITMGDAARLLGVTKARISQLAASGTLACDIVGGRKMVQYDSAIGYQKVRKRGRRPAADVGRKFTLMSADHEVAHVSFDPTREFSFEIADILDARRMPFGTCSSSSPTVNKRALNTWWSHRSVPDVRPGLISRYRELGIDSGIEVPVRCLGFSLSDCYWLRPVDCDELNWQHLNYFENNFERSAPEHRSGWLEGIGLKNPDNTSEGELPKSWMIRNGVRILVKGCEMDDQRPFNEAVATALHRRLLSKGEFVPYTVERMFDGPVCLCDDFLNGREEYVPAAYIRDALGGQRGNSTYDRYCRYLGRHGADEAAVRKSMSQMIVCDALLANSDRHWRNFGIIRNVDTLEMRPAPLFDSGNCLWYNVPTAVLVAGEFGFAAKPFGPDPSTQLAFVDSLDWFDASHLDGFVDEAFEILSQSAWATAGNRLKAIRRGLERRMIEVSAAVEVLRHVQR</sequence>
<reference evidence="1 2" key="1">
    <citation type="submission" date="2007-01" db="EMBL/GenBank/DDBJ databases">
        <title>Draft genome sequence of Collinsella aerofaciens (ATCC 25986).</title>
        <authorList>
            <person name="Sudarsanam P."/>
            <person name="Ley R."/>
            <person name="Guruge J."/>
            <person name="Turnbaugh P.J."/>
            <person name="Mahowald M."/>
            <person name="Liep D."/>
            <person name="Gordon J."/>
        </authorList>
    </citation>
    <scope>NUCLEOTIDE SEQUENCE [LARGE SCALE GENOMIC DNA]</scope>
    <source>
        <strain evidence="2">ATCC 25986 / DSM 3979 / JCM 10188 / KCTC 3647 / NCTC 11838 / VPI 1003</strain>
    </source>
</reference>
<dbReference type="AlphaFoldDB" id="A4EAH0"/>
<evidence type="ECO:0000313" key="2">
    <source>
        <dbReference type="Proteomes" id="UP000002979"/>
    </source>
</evidence>